<reference evidence="1 2" key="1">
    <citation type="submission" date="2018-01" db="EMBL/GenBank/DDBJ databases">
        <title>G. obscuriglobus.</title>
        <authorList>
            <person name="Franke J."/>
            <person name="Blomberg W."/>
            <person name="Selmecki A."/>
        </authorList>
    </citation>
    <scope>NUCLEOTIDE SEQUENCE [LARGE SCALE GENOMIC DNA]</scope>
    <source>
        <strain evidence="1 2">DSM 5831</strain>
    </source>
</reference>
<dbReference type="AlphaFoldDB" id="A0A2Z3H6C6"/>
<dbReference type="KEGG" id="gog:C1280_34215"/>
<keyword evidence="2" id="KW-1185">Reference proteome</keyword>
<dbReference type="EMBL" id="CP025958">
    <property type="protein sequence ID" value="AWM41563.1"/>
    <property type="molecule type" value="Genomic_DNA"/>
</dbReference>
<sequence length="72" mass="8051">MVRRRPSERDADIRLTLREGTWERVLDSTAEEWAGPGSVTPGAVVAHSEVRLTVAPTSIVAYELRVEPLTHR</sequence>
<dbReference type="RefSeq" id="WP_010036035.1">
    <property type="nucleotide sequence ID" value="NZ_CP025958.1"/>
</dbReference>
<protein>
    <submittedName>
        <fullName evidence="1">Uncharacterized protein</fullName>
    </submittedName>
</protein>
<name>A0A2Z3H6C6_9BACT</name>
<evidence type="ECO:0000313" key="2">
    <source>
        <dbReference type="Proteomes" id="UP000245802"/>
    </source>
</evidence>
<dbReference type="Proteomes" id="UP000245802">
    <property type="component" value="Chromosome"/>
</dbReference>
<accession>A0A2Z3H6C6</accession>
<organism evidence="1 2">
    <name type="scientific">Gemmata obscuriglobus</name>
    <dbReference type="NCBI Taxonomy" id="114"/>
    <lineage>
        <taxon>Bacteria</taxon>
        <taxon>Pseudomonadati</taxon>
        <taxon>Planctomycetota</taxon>
        <taxon>Planctomycetia</taxon>
        <taxon>Gemmatales</taxon>
        <taxon>Gemmataceae</taxon>
        <taxon>Gemmata</taxon>
    </lineage>
</organism>
<proteinExistence type="predicted"/>
<gene>
    <name evidence="1" type="ORF">C1280_34215</name>
</gene>
<evidence type="ECO:0000313" key="1">
    <source>
        <dbReference type="EMBL" id="AWM41563.1"/>
    </source>
</evidence>